<feature type="domain" description="Sialate O-acetylesterase" evidence="3">
    <location>
        <begin position="106"/>
        <end position="348"/>
    </location>
</feature>
<dbReference type="PANTHER" id="PTHR22901:SF0">
    <property type="entry name" value="SIALATE O-ACETYLESTERASE"/>
    <property type="match status" value="1"/>
</dbReference>
<dbReference type="GO" id="GO:0005975">
    <property type="term" value="P:carbohydrate metabolic process"/>
    <property type="evidence" value="ECO:0007669"/>
    <property type="project" value="TreeGrafter"/>
</dbReference>
<evidence type="ECO:0000259" key="3">
    <source>
        <dbReference type="Pfam" id="PF03629"/>
    </source>
</evidence>
<dbReference type="Proteomes" id="UP000430202">
    <property type="component" value="Unassembled WGS sequence"/>
</dbReference>
<dbReference type="InterPro" id="IPR005181">
    <property type="entry name" value="SASA"/>
</dbReference>
<organism evidence="4 5">
    <name type="scientific">Maribacter litoralis</name>
    <dbReference type="NCBI Taxonomy" id="2059726"/>
    <lineage>
        <taxon>Bacteria</taxon>
        <taxon>Pseudomonadati</taxon>
        <taxon>Bacteroidota</taxon>
        <taxon>Flavobacteriia</taxon>
        <taxon>Flavobacteriales</taxon>
        <taxon>Flavobacteriaceae</taxon>
        <taxon>Maribacter</taxon>
    </lineage>
</organism>
<keyword evidence="5" id="KW-1185">Reference proteome</keyword>
<feature type="chain" id="PRO_5024816483" evidence="2">
    <location>
        <begin position="21"/>
        <end position="462"/>
    </location>
</feature>
<keyword evidence="1" id="KW-0378">Hydrolase</keyword>
<evidence type="ECO:0000256" key="1">
    <source>
        <dbReference type="ARBA" id="ARBA00022801"/>
    </source>
</evidence>
<feature type="signal peptide" evidence="2">
    <location>
        <begin position="1"/>
        <end position="20"/>
    </location>
</feature>
<accession>A0A653LX88</accession>
<keyword evidence="2" id="KW-0732">Signal</keyword>
<dbReference type="RefSeq" id="WP_159301556.1">
    <property type="nucleotide sequence ID" value="NZ_LR733271.1"/>
</dbReference>
<dbReference type="InterPro" id="IPR036514">
    <property type="entry name" value="SGNH_hydro_sf"/>
</dbReference>
<proteinExistence type="predicted"/>
<dbReference type="GO" id="GO:0001681">
    <property type="term" value="F:sialate O-acetylesterase activity"/>
    <property type="evidence" value="ECO:0007669"/>
    <property type="project" value="InterPro"/>
</dbReference>
<dbReference type="Pfam" id="PF03629">
    <property type="entry name" value="SASA"/>
    <property type="match status" value="1"/>
</dbReference>
<dbReference type="Gene3D" id="3.40.50.1110">
    <property type="entry name" value="SGNH hydrolase"/>
    <property type="match status" value="1"/>
</dbReference>
<reference evidence="4 5" key="1">
    <citation type="submission" date="2019-10" db="EMBL/GenBank/DDBJ databases">
        <authorList>
            <person name="Karimi E."/>
        </authorList>
    </citation>
    <scope>NUCLEOTIDE SEQUENCE [LARGE SCALE GENOMIC DNA]</scope>
    <source>
        <strain evidence="4">Maribacter sp. 151</strain>
    </source>
</reference>
<dbReference type="EMBL" id="CABWLR010000001">
    <property type="protein sequence ID" value="VXA97173.1"/>
    <property type="molecule type" value="Genomic_DNA"/>
</dbReference>
<evidence type="ECO:0000256" key="2">
    <source>
        <dbReference type="SAM" id="SignalP"/>
    </source>
</evidence>
<dbReference type="PANTHER" id="PTHR22901">
    <property type="entry name" value="SIALATE O-ACETYLESTERASE"/>
    <property type="match status" value="1"/>
</dbReference>
<evidence type="ECO:0000313" key="4">
    <source>
        <dbReference type="EMBL" id="VXA97173.1"/>
    </source>
</evidence>
<dbReference type="SUPFAM" id="SSF52266">
    <property type="entry name" value="SGNH hydrolase"/>
    <property type="match status" value="1"/>
</dbReference>
<protein>
    <submittedName>
        <fullName evidence="4">Sialate O-acetylesterase</fullName>
    </submittedName>
</protein>
<name>A0A653LX88_9FLAO</name>
<dbReference type="AlphaFoldDB" id="A0A653LX88"/>
<gene>
    <name evidence="4" type="ORF">MARI151_10168</name>
</gene>
<sequence>MNVRRSLIIICFLATALVKAEITLPGIFTDAMVLQRQTDVLLYGWAEPNEEFTVFTSWNNVTINVKTGNDAKWEVTVKTPKAGGPYKITFKGGANEITLKDVLIGEVWLCSGQSNMEWSANSKIANRDFEIENANYPNIRLFSVTKRTSKYPQEDVSGTWRACTPESMQDFSAVAYFFARKLQKELNMPIGLIDNAWGATSAEVWTPASVFEAHPQLAEAQKKVKPNKWVTTEKSVLYNGLVAPLTKFKIGGTIWYQGESNTANAESYQNLFINMITSWRNEWNNDFPFYFVQIAPYKYDDEFAGGIVRDQQRRALSLNNTGMAMTSDICTIEDIHPLNKQDVGLRLANIALKNHFGVLQGQEVYGPLYKSSVVNGNQVEVHFSHADGLYNKGNKIALFELSNEKGEWFPAKAKLKNGTVIVRAKEVQKPTAVRYAWRSTDIATLFNSVGLPASTFKSERLN</sequence>
<evidence type="ECO:0000313" key="5">
    <source>
        <dbReference type="Proteomes" id="UP000430202"/>
    </source>
</evidence>
<dbReference type="InterPro" id="IPR039329">
    <property type="entry name" value="SIAE"/>
</dbReference>